<feature type="coiled-coil region" evidence="1">
    <location>
        <begin position="176"/>
        <end position="210"/>
    </location>
</feature>
<gene>
    <name evidence="2" type="ORF">GCM10009550_05440</name>
</gene>
<name>A0ABN1Q6S8_9ACTN</name>
<keyword evidence="1" id="KW-0175">Coiled coil</keyword>
<evidence type="ECO:0008006" key="4">
    <source>
        <dbReference type="Google" id="ProtNLM"/>
    </source>
</evidence>
<dbReference type="Proteomes" id="UP001500665">
    <property type="component" value="Unassembled WGS sequence"/>
</dbReference>
<evidence type="ECO:0000313" key="3">
    <source>
        <dbReference type="Proteomes" id="UP001500665"/>
    </source>
</evidence>
<protein>
    <recommendedName>
        <fullName evidence="4">DUF3486 family protein</fullName>
    </recommendedName>
</protein>
<evidence type="ECO:0000313" key="2">
    <source>
        <dbReference type="EMBL" id="GAA0938074.1"/>
    </source>
</evidence>
<sequence>MSEKELEKRLERLERGDTTPGVHLRLAKIEQGALPNGIDISAMWQEHLTSTYKEGLSKQFAPRRLWELMRAEQLAMRGEISGLKGEINGIKGEITAIALSLGLASMDIKIIKADYAVFDFSKHLERFSYFGRAKDPTVQREIAQKKLRKAIKLDEEAERTGDPRARFASRMKFEDAQKHLAIAKELEAKSQKAEKALAGLENRVDRVERKFRGLIS</sequence>
<organism evidence="2 3">
    <name type="scientific">Actinocorallia libanotica</name>
    <dbReference type="NCBI Taxonomy" id="46162"/>
    <lineage>
        <taxon>Bacteria</taxon>
        <taxon>Bacillati</taxon>
        <taxon>Actinomycetota</taxon>
        <taxon>Actinomycetes</taxon>
        <taxon>Streptosporangiales</taxon>
        <taxon>Thermomonosporaceae</taxon>
        <taxon>Actinocorallia</taxon>
    </lineage>
</organism>
<dbReference type="EMBL" id="BAAAHH010000001">
    <property type="protein sequence ID" value="GAA0938074.1"/>
    <property type="molecule type" value="Genomic_DNA"/>
</dbReference>
<accession>A0ABN1Q6S8</accession>
<proteinExistence type="predicted"/>
<dbReference type="RefSeq" id="WP_344236274.1">
    <property type="nucleotide sequence ID" value="NZ_BAAAHH010000001.1"/>
</dbReference>
<reference evidence="2 3" key="1">
    <citation type="journal article" date="2019" name="Int. J. Syst. Evol. Microbiol.">
        <title>The Global Catalogue of Microorganisms (GCM) 10K type strain sequencing project: providing services to taxonomists for standard genome sequencing and annotation.</title>
        <authorList>
            <consortium name="The Broad Institute Genomics Platform"/>
            <consortium name="The Broad Institute Genome Sequencing Center for Infectious Disease"/>
            <person name="Wu L."/>
            <person name="Ma J."/>
        </authorList>
    </citation>
    <scope>NUCLEOTIDE SEQUENCE [LARGE SCALE GENOMIC DNA]</scope>
    <source>
        <strain evidence="2 3">JCM 10696</strain>
    </source>
</reference>
<comment type="caution">
    <text evidence="2">The sequence shown here is derived from an EMBL/GenBank/DDBJ whole genome shotgun (WGS) entry which is preliminary data.</text>
</comment>
<evidence type="ECO:0000256" key="1">
    <source>
        <dbReference type="SAM" id="Coils"/>
    </source>
</evidence>
<keyword evidence="3" id="KW-1185">Reference proteome</keyword>